<name>A0A7R9BWF6_9CRUS</name>
<dbReference type="Proteomes" id="UP000678499">
    <property type="component" value="Unassembled WGS sequence"/>
</dbReference>
<dbReference type="EMBL" id="CAJPEX010004407">
    <property type="protein sequence ID" value="CAG0922994.1"/>
    <property type="molecule type" value="Genomic_DNA"/>
</dbReference>
<evidence type="ECO:0000313" key="1">
    <source>
        <dbReference type="EMBL" id="CAD7282842.1"/>
    </source>
</evidence>
<dbReference type="EMBL" id="OA886444">
    <property type="protein sequence ID" value="CAD7282842.1"/>
    <property type="molecule type" value="Genomic_DNA"/>
</dbReference>
<protein>
    <submittedName>
        <fullName evidence="1">Uncharacterized protein</fullName>
    </submittedName>
</protein>
<reference evidence="1" key="1">
    <citation type="submission" date="2020-11" db="EMBL/GenBank/DDBJ databases">
        <authorList>
            <person name="Tran Van P."/>
        </authorList>
    </citation>
    <scope>NUCLEOTIDE SEQUENCE</scope>
</reference>
<sequence length="112" mass="12197">MAGSLPLRGFISVCLSGTRGEWELGPGVSRLAASVSRAVCSFGRDDVASQVCPSLEIRKYDFMVSLAYDTYANLIENGDENGLQELLATKTLGIDERSECDRDVAWKRGVFS</sequence>
<organism evidence="1">
    <name type="scientific">Notodromas monacha</name>
    <dbReference type="NCBI Taxonomy" id="399045"/>
    <lineage>
        <taxon>Eukaryota</taxon>
        <taxon>Metazoa</taxon>
        <taxon>Ecdysozoa</taxon>
        <taxon>Arthropoda</taxon>
        <taxon>Crustacea</taxon>
        <taxon>Oligostraca</taxon>
        <taxon>Ostracoda</taxon>
        <taxon>Podocopa</taxon>
        <taxon>Podocopida</taxon>
        <taxon>Cypridocopina</taxon>
        <taxon>Cypridoidea</taxon>
        <taxon>Cyprididae</taxon>
        <taxon>Notodromas</taxon>
    </lineage>
</organism>
<dbReference type="AlphaFoldDB" id="A0A7R9BWF6"/>
<keyword evidence="2" id="KW-1185">Reference proteome</keyword>
<evidence type="ECO:0000313" key="2">
    <source>
        <dbReference type="Proteomes" id="UP000678499"/>
    </source>
</evidence>
<accession>A0A7R9BWF6</accession>
<gene>
    <name evidence="1" type="ORF">NMOB1V02_LOCUS10460</name>
</gene>
<proteinExistence type="predicted"/>